<evidence type="ECO:0000313" key="3">
    <source>
        <dbReference type="Proteomes" id="UP000031982"/>
    </source>
</evidence>
<sequence>MEDDKVAHRIDDHEKRITHLETNYGKVIEKIDSMEKGQIEIQNTVIKSSSDQKDLLNRLIEHSLGISLKQEETKGEVSKLKINSRKEIALGLIGGTGISGIIGAVIVFWDQITKAFGG</sequence>
<dbReference type="Proteomes" id="UP000031982">
    <property type="component" value="Unassembled WGS sequence"/>
</dbReference>
<keyword evidence="1" id="KW-0472">Membrane</keyword>
<organism evidence="2 3">
    <name type="scientific">Bacillus badius</name>
    <dbReference type="NCBI Taxonomy" id="1455"/>
    <lineage>
        <taxon>Bacteria</taxon>
        <taxon>Bacillati</taxon>
        <taxon>Bacillota</taxon>
        <taxon>Bacilli</taxon>
        <taxon>Bacillales</taxon>
        <taxon>Bacillaceae</taxon>
        <taxon>Pseudobacillus</taxon>
    </lineage>
</organism>
<proteinExistence type="predicted"/>
<dbReference type="EMBL" id="JXLP01000002">
    <property type="protein sequence ID" value="KIL79608.1"/>
    <property type="molecule type" value="Genomic_DNA"/>
</dbReference>
<evidence type="ECO:0000313" key="2">
    <source>
        <dbReference type="EMBL" id="KIL79608.1"/>
    </source>
</evidence>
<gene>
    <name evidence="2" type="ORF">SD77_2062</name>
</gene>
<accession>A0ABR5AZD0</accession>
<reference evidence="2 3" key="1">
    <citation type="submission" date="2015-01" db="EMBL/GenBank/DDBJ databases">
        <title>Genome Assembly of Bacillus badius MTCC 1458.</title>
        <authorList>
            <person name="Verma A."/>
            <person name="Khatri I."/>
            <person name="Mual P."/>
            <person name="Subramanian S."/>
            <person name="Krishnamurthi S."/>
        </authorList>
    </citation>
    <scope>NUCLEOTIDE SEQUENCE [LARGE SCALE GENOMIC DNA]</scope>
    <source>
        <strain evidence="2 3">MTCC 1458</strain>
    </source>
</reference>
<keyword evidence="1" id="KW-0812">Transmembrane</keyword>
<evidence type="ECO:0000256" key="1">
    <source>
        <dbReference type="SAM" id="Phobius"/>
    </source>
</evidence>
<dbReference type="RefSeq" id="WP_041113259.1">
    <property type="nucleotide sequence ID" value="NZ_JARTHD010000016.1"/>
</dbReference>
<protein>
    <submittedName>
        <fullName evidence="2">Uncharacterized protein</fullName>
    </submittedName>
</protein>
<name>A0ABR5AZD0_BACBA</name>
<comment type="caution">
    <text evidence="2">The sequence shown here is derived from an EMBL/GenBank/DDBJ whole genome shotgun (WGS) entry which is preliminary data.</text>
</comment>
<keyword evidence="3" id="KW-1185">Reference proteome</keyword>
<feature type="transmembrane region" description="Helical" evidence="1">
    <location>
        <begin position="88"/>
        <end position="109"/>
    </location>
</feature>
<keyword evidence="1" id="KW-1133">Transmembrane helix</keyword>